<dbReference type="InterPro" id="IPR044094">
    <property type="entry name" value="AtsA-like_MBL-fold"/>
</dbReference>
<comment type="caution">
    <text evidence="4">The sequence shown here is derived from an EMBL/GenBank/DDBJ whole genome shotgun (WGS) entry which is preliminary data.</text>
</comment>
<dbReference type="PANTHER" id="PTHR46018:SF2">
    <property type="entry name" value="ZINC PHOSPHODIESTERASE ELAC PROTEIN 1"/>
    <property type="match status" value="1"/>
</dbReference>
<evidence type="ECO:0000256" key="2">
    <source>
        <dbReference type="SAM" id="SignalP"/>
    </source>
</evidence>
<evidence type="ECO:0000313" key="5">
    <source>
        <dbReference type="Proteomes" id="UP001404956"/>
    </source>
</evidence>
<keyword evidence="2" id="KW-0732">Signal</keyword>
<feature type="domain" description="Metallo-beta-lactamase" evidence="3">
    <location>
        <begin position="51"/>
        <end position="268"/>
    </location>
</feature>
<protein>
    <submittedName>
        <fullName evidence="4">Ribonuclease BN</fullName>
    </submittedName>
</protein>
<name>A0ABP9XFZ0_9DEIO</name>
<reference evidence="4 5" key="1">
    <citation type="submission" date="2024-02" db="EMBL/GenBank/DDBJ databases">
        <title>Deinococcus aluminii NBRC 112889.</title>
        <authorList>
            <person name="Ichikawa N."/>
            <person name="Katano-Makiyama Y."/>
            <person name="Hidaka K."/>
        </authorList>
    </citation>
    <scope>NUCLEOTIDE SEQUENCE [LARGE SCALE GENOMIC DNA]</scope>
    <source>
        <strain evidence="4 5">NBRC 112889</strain>
    </source>
</reference>
<gene>
    <name evidence="4" type="primary">rbn_2</name>
    <name evidence="4" type="ORF">Dalu01_02692</name>
</gene>
<dbReference type="PANTHER" id="PTHR46018">
    <property type="entry name" value="ZINC PHOSPHODIESTERASE ELAC PROTEIN 1"/>
    <property type="match status" value="1"/>
</dbReference>
<dbReference type="Gene3D" id="3.60.15.10">
    <property type="entry name" value="Ribonuclease Z/Hydroxyacylglutathione hydrolase-like"/>
    <property type="match status" value="1"/>
</dbReference>
<proteinExistence type="predicted"/>
<dbReference type="Proteomes" id="UP001404956">
    <property type="component" value="Unassembled WGS sequence"/>
</dbReference>
<accession>A0ABP9XFZ0</accession>
<dbReference type="CDD" id="cd07719">
    <property type="entry name" value="arylsulfatase_AtsA-like_MBL-fold"/>
    <property type="match status" value="1"/>
</dbReference>
<dbReference type="SUPFAM" id="SSF56281">
    <property type="entry name" value="Metallo-hydrolase/oxidoreductase"/>
    <property type="match status" value="1"/>
</dbReference>
<keyword evidence="1" id="KW-0378">Hydrolase</keyword>
<evidence type="ECO:0000259" key="3">
    <source>
        <dbReference type="SMART" id="SM00849"/>
    </source>
</evidence>
<dbReference type="InterPro" id="IPR036866">
    <property type="entry name" value="RibonucZ/Hydroxyglut_hydro"/>
</dbReference>
<organism evidence="4 5">
    <name type="scientific">Deinococcus aluminii</name>
    <dbReference type="NCBI Taxonomy" id="1656885"/>
    <lineage>
        <taxon>Bacteria</taxon>
        <taxon>Thermotogati</taxon>
        <taxon>Deinococcota</taxon>
        <taxon>Deinococci</taxon>
        <taxon>Deinococcales</taxon>
        <taxon>Deinococcaceae</taxon>
        <taxon>Deinococcus</taxon>
    </lineage>
</organism>
<dbReference type="SMART" id="SM00849">
    <property type="entry name" value="Lactamase_B"/>
    <property type="match status" value="1"/>
</dbReference>
<evidence type="ECO:0000313" key="4">
    <source>
        <dbReference type="EMBL" id="GAA5534284.1"/>
    </source>
</evidence>
<keyword evidence="5" id="KW-1185">Reference proteome</keyword>
<feature type="chain" id="PRO_5045163990" evidence="2">
    <location>
        <begin position="27"/>
        <end position="333"/>
    </location>
</feature>
<dbReference type="InterPro" id="IPR001279">
    <property type="entry name" value="Metallo-B-lactamas"/>
</dbReference>
<dbReference type="EMBL" id="BAABRV010000006">
    <property type="protein sequence ID" value="GAA5534284.1"/>
    <property type="molecule type" value="Genomic_DNA"/>
</dbReference>
<sequence length="333" mass="36909">MSLLPTYFFRAFAVVLMLLTSGQANEAKTNETKLKVYLLGTGGPEFTPNRLGYATLVEANGQKLLFDTGRGVTQRLYESRVNPKEVTQIFFTHLHSDHIDGLPTLWMTPWFLLGRQQPLEVWGPAGTTEMVQGMRAMFGHDLKHRVNEFNPPGGLNVAVHEIRDGVVYQRDGVRVTAFIVQHGDGNPAFGYRIDYAGHAVVLSGDTTYNDNVVRQGQGADLIVHNVIAFSDRLTRLPEMQGVLAKLTTPQQAAEVFVKAHPRLAVFSHIVTKELPTGEEGDKIILERTRKAGYNGPLQMGQDRMVIEIGNQVVVVPPQPTEHLPALDSKDSTF</sequence>
<dbReference type="RefSeq" id="WP_345455499.1">
    <property type="nucleotide sequence ID" value="NZ_BAABRV010000006.1"/>
</dbReference>
<feature type="signal peptide" evidence="2">
    <location>
        <begin position="1"/>
        <end position="26"/>
    </location>
</feature>
<dbReference type="Pfam" id="PF12706">
    <property type="entry name" value="Lactamase_B_2"/>
    <property type="match status" value="1"/>
</dbReference>
<evidence type="ECO:0000256" key="1">
    <source>
        <dbReference type="ARBA" id="ARBA00022801"/>
    </source>
</evidence>